<gene>
    <name evidence="2" type="ORF">Dsi01nite_081260</name>
</gene>
<dbReference type="GO" id="GO:0019441">
    <property type="term" value="P:L-tryptophan catabolic process to kynurenine"/>
    <property type="evidence" value="ECO:0007669"/>
    <property type="project" value="InterPro"/>
</dbReference>
<name>A0A919PSI4_9ACTN</name>
<accession>A0A919PSI4</accession>
<evidence type="ECO:0000313" key="2">
    <source>
        <dbReference type="EMBL" id="GIG50085.1"/>
    </source>
</evidence>
<dbReference type="AlphaFoldDB" id="A0A919PSI4"/>
<dbReference type="EMBL" id="BONQ01000127">
    <property type="protein sequence ID" value="GIG50085.1"/>
    <property type="molecule type" value="Genomic_DNA"/>
</dbReference>
<dbReference type="InterPro" id="IPR037217">
    <property type="entry name" value="Trp/Indoleamine_2_3_dOase-like"/>
</dbReference>
<dbReference type="SUPFAM" id="SSF140959">
    <property type="entry name" value="Indolic compounds 2,3-dioxygenase-like"/>
    <property type="match status" value="1"/>
</dbReference>
<evidence type="ECO:0000313" key="3">
    <source>
        <dbReference type="Proteomes" id="UP000660611"/>
    </source>
</evidence>
<evidence type="ECO:0000256" key="1">
    <source>
        <dbReference type="SAM" id="MobiDB-lite"/>
    </source>
</evidence>
<organism evidence="2 3">
    <name type="scientific">Dactylosporangium siamense</name>
    <dbReference type="NCBI Taxonomy" id="685454"/>
    <lineage>
        <taxon>Bacteria</taxon>
        <taxon>Bacillati</taxon>
        <taxon>Actinomycetota</taxon>
        <taxon>Actinomycetes</taxon>
        <taxon>Micromonosporales</taxon>
        <taxon>Micromonosporaceae</taxon>
        <taxon>Dactylosporangium</taxon>
    </lineage>
</organism>
<proteinExistence type="predicted"/>
<sequence>MPAVAAWVHGPMAELNRDIVARRRPAGEFPAAAAAALSTLAVVPERCTPQEARRLVVLLGLVGAGLGRHHQERDPAHRQRPERAFDLTAGSDRVPFLDYFARLAARTGHPQRDAYASLTRWNLPATEAWWGDTRLATLPGEFDDGLVRTYTGERDEVRFLELTKLTETLERAVNGTLAPLAEETVDVCGAEAVHRLGVAAELLDAIRRLNAAFAALPPADGLRAGHFMDVFRQFAVHWRPGDVPPSGALDPEALERDLLLGVDPPGYRRHIARLRPGMLAGEWDRLGVVMDRPGLPELLLARLRPAGDLAEQSPAGLRVLLGSCPALGALYLVLRAHARVSSTHLMLAKKYLFTPQRDRDRAGVGDTGVVSNRRGTTGMDETALERLTRIRGRHPLTALRRLPTADLESLAGVDVLRAHLRAEARFAVSSAALVRPRTSDDDARDDDTRDVDPPDGGATGDRPPGQQ</sequence>
<protein>
    <submittedName>
        <fullName evidence="2">Uncharacterized protein</fullName>
    </submittedName>
</protein>
<dbReference type="GO" id="GO:0020037">
    <property type="term" value="F:heme binding"/>
    <property type="evidence" value="ECO:0007669"/>
    <property type="project" value="InterPro"/>
</dbReference>
<feature type="compositionally biased region" description="Basic and acidic residues" evidence="1">
    <location>
        <begin position="437"/>
        <end position="452"/>
    </location>
</feature>
<feature type="region of interest" description="Disordered" evidence="1">
    <location>
        <begin position="431"/>
        <end position="467"/>
    </location>
</feature>
<comment type="caution">
    <text evidence="2">The sequence shown here is derived from an EMBL/GenBank/DDBJ whole genome shotgun (WGS) entry which is preliminary data.</text>
</comment>
<reference evidence="2" key="1">
    <citation type="submission" date="2021-01" db="EMBL/GenBank/DDBJ databases">
        <title>Whole genome shotgun sequence of Dactylosporangium siamense NBRC 106093.</title>
        <authorList>
            <person name="Komaki H."/>
            <person name="Tamura T."/>
        </authorList>
    </citation>
    <scope>NUCLEOTIDE SEQUENCE</scope>
    <source>
        <strain evidence="2">NBRC 106093</strain>
    </source>
</reference>
<dbReference type="GO" id="GO:0046872">
    <property type="term" value="F:metal ion binding"/>
    <property type="evidence" value="ECO:0007669"/>
    <property type="project" value="InterPro"/>
</dbReference>
<dbReference type="Proteomes" id="UP000660611">
    <property type="component" value="Unassembled WGS sequence"/>
</dbReference>
<keyword evidence="3" id="KW-1185">Reference proteome</keyword>